<dbReference type="Proteomes" id="UP000228754">
    <property type="component" value="Unassembled WGS sequence"/>
</dbReference>
<evidence type="ECO:0000313" key="2">
    <source>
        <dbReference type="Proteomes" id="UP000228754"/>
    </source>
</evidence>
<dbReference type="AlphaFoldDB" id="A0A2A5IRJ0"/>
<sequence>MMRKINNPLKPVFKQDKTVLTFESELCSMYFGLSKKEYVKIRSFTLPFIYLKGSFLIFQEI</sequence>
<evidence type="ECO:0000313" key="1">
    <source>
        <dbReference type="EMBL" id="PCK19736.1"/>
    </source>
</evidence>
<reference evidence="1 2" key="1">
    <citation type="submission" date="2017-06" db="EMBL/GenBank/DDBJ databases">
        <title>Draft Genome Sequence of Bacillus sp Strain 36R Isolated from saline sediment at Atanasia, Sonora, Mexico.</title>
        <authorList>
            <person name="Sanchez Diaz R."/>
            <person name="Quiroz Macias M.E."/>
            <person name="Ibarra Gamez J.C."/>
            <person name="Enciso Ibarra J."/>
            <person name="Gomez Gil B."/>
            <person name="Galaviz Silva L."/>
        </authorList>
    </citation>
    <scope>NUCLEOTIDE SEQUENCE [LARGE SCALE GENOMIC DNA]</scope>
    <source>
        <strain evidence="1 2">36R_ATNSAL</strain>
    </source>
</reference>
<gene>
    <name evidence="1" type="ORF">CEY02_17150</name>
</gene>
<organism evidence="1 2">
    <name type="scientific">Bacillus pumilus</name>
    <name type="common">Bacillus mesentericus</name>
    <dbReference type="NCBI Taxonomy" id="1408"/>
    <lineage>
        <taxon>Bacteria</taxon>
        <taxon>Bacillati</taxon>
        <taxon>Bacillota</taxon>
        <taxon>Bacilli</taxon>
        <taxon>Bacillales</taxon>
        <taxon>Bacillaceae</taxon>
        <taxon>Bacillus</taxon>
    </lineage>
</organism>
<accession>A0A2A5IRJ0</accession>
<dbReference type="EMBL" id="NKHG01000112">
    <property type="protein sequence ID" value="PCK19736.1"/>
    <property type="molecule type" value="Genomic_DNA"/>
</dbReference>
<comment type="caution">
    <text evidence="1">The sequence shown here is derived from an EMBL/GenBank/DDBJ whole genome shotgun (WGS) entry which is preliminary data.</text>
</comment>
<name>A0A2A5IRJ0_BACPU</name>
<protein>
    <submittedName>
        <fullName evidence="1">Uncharacterized protein</fullName>
    </submittedName>
</protein>
<proteinExistence type="predicted"/>